<name>A0AAV7Z056_9EUKA</name>
<feature type="compositionally biased region" description="Basic residues" evidence="1">
    <location>
        <begin position="192"/>
        <end position="212"/>
    </location>
</feature>
<feature type="compositionally biased region" description="Low complexity" evidence="1">
    <location>
        <begin position="157"/>
        <end position="166"/>
    </location>
</feature>
<dbReference type="AlphaFoldDB" id="A0AAV7Z056"/>
<accession>A0AAV7Z056</accession>
<comment type="caution">
    <text evidence="2">The sequence shown here is derived from an EMBL/GenBank/DDBJ whole genome shotgun (WGS) entry which is preliminary data.</text>
</comment>
<evidence type="ECO:0000313" key="2">
    <source>
        <dbReference type="EMBL" id="KAJ3435164.1"/>
    </source>
</evidence>
<dbReference type="EMBL" id="JANTQA010000042">
    <property type="protein sequence ID" value="KAJ3435164.1"/>
    <property type="molecule type" value="Genomic_DNA"/>
</dbReference>
<feature type="compositionally biased region" description="Low complexity" evidence="1">
    <location>
        <begin position="66"/>
        <end position="80"/>
    </location>
</feature>
<feature type="compositionally biased region" description="Low complexity" evidence="1">
    <location>
        <begin position="102"/>
        <end position="121"/>
    </location>
</feature>
<gene>
    <name evidence="2" type="ORF">M0812_02295</name>
</gene>
<feature type="region of interest" description="Disordered" evidence="1">
    <location>
        <begin position="1"/>
        <end position="318"/>
    </location>
</feature>
<evidence type="ECO:0000313" key="3">
    <source>
        <dbReference type="Proteomes" id="UP001146793"/>
    </source>
</evidence>
<proteinExistence type="predicted"/>
<feature type="compositionally biased region" description="Low complexity" evidence="1">
    <location>
        <begin position="215"/>
        <end position="226"/>
    </location>
</feature>
<sequence>MTSQAFNTKNSKNKRPNNSSETDSEYNKNNETSTSYSTSENEILGSTQDHIASHSENENPLKRDQSTSSSSEVPSESDYSSGHEIIEVSTDDNSEIQNELKNYSTHINNSNSNTTSWSENSQKSKKKKRVIQEKETVIEKETLKVMENENMKKIQKKQLTNNNNKNYFKIPDLNKEKTHLKDQNHKNEKSRSRSKRKSKSKSKSMGKSRSKGKGMEISQNISISSSEPEKERKKHNKKEKEIEIKIQIEKEEKEKENPNIKSKEIEKKKTRSKQSTHHKNKSFSKHKNKTEKKKSSKKKNSKIKHKTHIPEATLPNKPKNAYVLAPNINPNYSTISHHPSDYQARSIDDENYKIILKSINESNSKGSKSHFTKLLNSTIDLSFIISNEKVCKKWIQELETNLPSLKDYICKYLNNDNKIKKIRISLIVYDDKGVQIFFPFDTPIKEMKSKLKKIEFQENKMPNLGKLVPAYDQLLSFNWKSPIRILIHIAGKNCRNESLRNKEKIKERFTNLTRTETPITTKLREMKKIAINYFFGKINDNTKEMLNSISEYNEKKEFMSRYTEKLSIGQDLIHLIIYSIDLSRTKIEENINWRIKTIQSKIKQNMSTNNFHHKKSRGSIKRGKLASKQASLDAKVWFPREECKTLIIPKGTRIINKIKLEKFKYRKNKTTIQITKYPIEYTKYFMKYYINDKESKRIYVGWQPIYGNARKSEDNNKFIESFIKKKIYDYFLISKSMAEFNYRTSFIKINIFNSFLLKVTERKEYSFFVDKQ</sequence>
<protein>
    <submittedName>
        <fullName evidence="2">Uncharacterized protein</fullName>
    </submittedName>
</protein>
<feature type="compositionally biased region" description="Basic and acidic residues" evidence="1">
    <location>
        <begin position="130"/>
        <end position="152"/>
    </location>
</feature>
<feature type="compositionally biased region" description="Basic and acidic residues" evidence="1">
    <location>
        <begin position="51"/>
        <end position="65"/>
    </location>
</feature>
<organism evidence="2 3">
    <name type="scientific">Anaeramoeba flamelloides</name>
    <dbReference type="NCBI Taxonomy" id="1746091"/>
    <lineage>
        <taxon>Eukaryota</taxon>
        <taxon>Metamonada</taxon>
        <taxon>Anaeramoebidae</taxon>
        <taxon>Anaeramoeba</taxon>
    </lineage>
</organism>
<feature type="compositionally biased region" description="Basic residues" evidence="1">
    <location>
        <begin position="268"/>
        <end position="307"/>
    </location>
</feature>
<feature type="compositionally biased region" description="Basic and acidic residues" evidence="1">
    <location>
        <begin position="238"/>
        <end position="267"/>
    </location>
</feature>
<feature type="compositionally biased region" description="Low complexity" evidence="1">
    <location>
        <begin position="29"/>
        <end position="42"/>
    </location>
</feature>
<reference evidence="2" key="1">
    <citation type="submission" date="2022-08" db="EMBL/GenBank/DDBJ databases">
        <title>Novel sulphate-reducing endosymbionts in the free-living metamonad Anaeramoeba.</title>
        <authorList>
            <person name="Jerlstrom-Hultqvist J."/>
            <person name="Cepicka I."/>
            <person name="Gallot-Lavallee L."/>
            <person name="Salas-Leiva D."/>
            <person name="Curtis B.A."/>
            <person name="Zahonova K."/>
            <person name="Pipaliya S."/>
            <person name="Dacks J."/>
            <person name="Roger A.J."/>
        </authorList>
    </citation>
    <scope>NUCLEOTIDE SEQUENCE</scope>
    <source>
        <strain evidence="2">Busselton2</strain>
    </source>
</reference>
<evidence type="ECO:0000256" key="1">
    <source>
        <dbReference type="SAM" id="MobiDB-lite"/>
    </source>
</evidence>
<dbReference type="Proteomes" id="UP001146793">
    <property type="component" value="Unassembled WGS sequence"/>
</dbReference>
<feature type="compositionally biased region" description="Basic and acidic residues" evidence="1">
    <location>
        <begin position="172"/>
        <end position="191"/>
    </location>
</feature>